<evidence type="ECO:0000259" key="9">
    <source>
        <dbReference type="SMART" id="SM00911"/>
    </source>
</evidence>
<protein>
    <recommendedName>
        <fullName evidence="2">histidine kinase</fullName>
        <ecNumber evidence="2">2.7.13.3</ecNumber>
    </recommendedName>
</protein>
<keyword evidence="4" id="KW-0808">Transferase</keyword>
<dbReference type="SUPFAM" id="SSF55874">
    <property type="entry name" value="ATPase domain of HSP90 chaperone/DNA topoisomerase II/histidine kinase"/>
    <property type="match status" value="2"/>
</dbReference>
<evidence type="ECO:0000256" key="5">
    <source>
        <dbReference type="ARBA" id="ARBA00022741"/>
    </source>
</evidence>
<reference evidence="10" key="1">
    <citation type="submission" date="2021-08" db="EMBL/GenBank/DDBJ databases">
        <authorList>
            <person name="Nwanade C."/>
            <person name="Wang M."/>
            <person name="Masoudi A."/>
            <person name="Yu Z."/>
            <person name="Liu J."/>
        </authorList>
    </citation>
    <scope>NUCLEOTIDE SEQUENCE</scope>
    <source>
        <strain evidence="10">S122</strain>
    </source>
</reference>
<comment type="catalytic activity">
    <reaction evidence="1">
        <text>ATP + protein L-histidine = ADP + protein N-phospho-L-histidine.</text>
        <dbReference type="EC" id="2.7.13.3"/>
    </reaction>
</comment>
<dbReference type="KEGG" id="lcae:K3721_14615"/>
<evidence type="ECO:0000256" key="4">
    <source>
        <dbReference type="ARBA" id="ARBA00022679"/>
    </source>
</evidence>
<evidence type="ECO:0000313" key="11">
    <source>
        <dbReference type="Proteomes" id="UP001058713"/>
    </source>
</evidence>
<evidence type="ECO:0000256" key="1">
    <source>
        <dbReference type="ARBA" id="ARBA00000085"/>
    </source>
</evidence>
<dbReference type="Gene3D" id="3.30.565.10">
    <property type="entry name" value="Histidine kinase-like ATPase, C-terminal domain"/>
    <property type="match status" value="2"/>
</dbReference>
<dbReference type="Proteomes" id="UP001058713">
    <property type="component" value="Chromosome"/>
</dbReference>
<feature type="domain" description="Histidine kinase/HSP90-like ATPase" evidence="8">
    <location>
        <begin position="35"/>
        <end position="134"/>
    </location>
</feature>
<dbReference type="InterPro" id="IPR011102">
    <property type="entry name" value="Sig_transdc_His_kinase_HWE"/>
</dbReference>
<dbReference type="InterPro" id="IPR011495">
    <property type="entry name" value="Sig_transdc_His_kin_sub2_dim/P"/>
</dbReference>
<dbReference type="Pfam" id="PF07568">
    <property type="entry name" value="HisKA_2"/>
    <property type="match status" value="1"/>
</dbReference>
<dbReference type="GO" id="GO:0004673">
    <property type="term" value="F:protein histidine kinase activity"/>
    <property type="evidence" value="ECO:0007669"/>
    <property type="project" value="UniProtKB-EC"/>
</dbReference>
<dbReference type="SMART" id="SM00387">
    <property type="entry name" value="HATPase_c"/>
    <property type="match status" value="2"/>
</dbReference>
<dbReference type="GO" id="GO:0005524">
    <property type="term" value="F:ATP binding"/>
    <property type="evidence" value="ECO:0007669"/>
    <property type="project" value="UniProtKB-KW"/>
</dbReference>
<proteinExistence type="predicted"/>
<dbReference type="EMBL" id="CP081070">
    <property type="protein sequence ID" value="UWQ53221.1"/>
    <property type="molecule type" value="Genomic_DNA"/>
</dbReference>
<name>A0A9Q9HI42_LEICA</name>
<evidence type="ECO:0000256" key="6">
    <source>
        <dbReference type="ARBA" id="ARBA00022777"/>
    </source>
</evidence>
<gene>
    <name evidence="10" type="ORF">K3721_14615</name>
</gene>
<evidence type="ECO:0000256" key="3">
    <source>
        <dbReference type="ARBA" id="ARBA00022553"/>
    </source>
</evidence>
<feature type="domain" description="Histidine kinase/HSP90-like ATPase" evidence="8">
    <location>
        <begin position="278"/>
        <end position="376"/>
    </location>
</feature>
<dbReference type="RefSeq" id="WP_259970888.1">
    <property type="nucleotide sequence ID" value="NZ_CP081070.1"/>
</dbReference>
<evidence type="ECO:0000256" key="2">
    <source>
        <dbReference type="ARBA" id="ARBA00012438"/>
    </source>
</evidence>
<keyword evidence="5" id="KW-0547">Nucleotide-binding</keyword>
<evidence type="ECO:0000259" key="8">
    <source>
        <dbReference type="SMART" id="SM00387"/>
    </source>
</evidence>
<dbReference type="Pfam" id="PF13581">
    <property type="entry name" value="HATPase_c_2"/>
    <property type="match status" value="2"/>
</dbReference>
<keyword evidence="6" id="KW-0418">Kinase</keyword>
<dbReference type="InterPro" id="IPR003594">
    <property type="entry name" value="HATPase_dom"/>
</dbReference>
<dbReference type="AlphaFoldDB" id="A0A9Q9HI42"/>
<accession>A0A9Q9HI42</accession>
<keyword evidence="7 10" id="KW-0067">ATP-binding</keyword>
<dbReference type="EC" id="2.7.13.3" evidence="2"/>
<dbReference type="SMART" id="SM00911">
    <property type="entry name" value="HWE_HK"/>
    <property type="match status" value="1"/>
</dbReference>
<dbReference type="PANTHER" id="PTHR41523:SF8">
    <property type="entry name" value="ETHYLENE RESPONSE SENSOR PROTEIN"/>
    <property type="match status" value="1"/>
</dbReference>
<organism evidence="10 11">
    <name type="scientific">Leisingera caerulea</name>
    <name type="common">Phaeobacter caeruleus</name>
    <dbReference type="NCBI Taxonomy" id="506591"/>
    <lineage>
        <taxon>Bacteria</taxon>
        <taxon>Pseudomonadati</taxon>
        <taxon>Pseudomonadota</taxon>
        <taxon>Alphaproteobacteria</taxon>
        <taxon>Rhodobacterales</taxon>
        <taxon>Roseobacteraceae</taxon>
        <taxon>Leisingera</taxon>
    </lineage>
</organism>
<evidence type="ECO:0000256" key="7">
    <source>
        <dbReference type="ARBA" id="ARBA00022840"/>
    </source>
</evidence>
<evidence type="ECO:0000313" key="10">
    <source>
        <dbReference type="EMBL" id="UWQ53221.1"/>
    </source>
</evidence>
<dbReference type="PANTHER" id="PTHR41523">
    <property type="entry name" value="TWO-COMPONENT SYSTEM SENSOR PROTEIN"/>
    <property type="match status" value="1"/>
</dbReference>
<sequence length="377" mass="40013">MTETLITLRIEKDTDIARLRQAAAAVADVLGFGTFTRTRVVTALIELARNALEYAGHGRARLALKADGNRLALRAVVLDQGPGIAQLDEVLGGNNIATNGLGLGLRGVRRIADSFDVQSSAEGTKVDVSFRSDLPAAAFSEAAGRVTEALSGMEGADPSALLAEQNRELLEAIEARDLLMQEIHHRTGNNLTLISALIRMSGSSTQSPEAKQLLSELDTRVRAVIKAHELMQHSNSGDMVPLLPFLRDIARNAESAFNGAGLSVGVEVGGDELCVSGKTAVDLGLVVGELVTNAYKHAFTGRSQGKIQIELKCGDENSCLTIADDGKGLSDGAERPERSNSLGWRLIRTIAQQYGGAIETNGENGLSVSICFSERLV</sequence>
<feature type="domain" description="Signal transduction histidine kinase HWE region" evidence="9">
    <location>
        <begin position="182"/>
        <end position="272"/>
    </location>
</feature>
<dbReference type="InterPro" id="IPR036890">
    <property type="entry name" value="HATPase_C_sf"/>
</dbReference>
<keyword evidence="3" id="KW-0597">Phosphoprotein</keyword>